<sequence>MAGRRATLAALKRPLLVGKLVFLALVGSVLGLHTQVYPWVFDVGGHHHVLLVHVAGGVAAALASMAAVGHLLLQPLPLLLEASFDVVSAALLSGGGGVLLSAWGQLLNDNSTVATHFVLPGVHTVGFLNINNLAAAGFLAVGAAVAALAQVVVALRCPRPV</sequence>
<organism evidence="2 3">
    <name type="scientific">Cloeon dipterum</name>
    <dbReference type="NCBI Taxonomy" id="197152"/>
    <lineage>
        <taxon>Eukaryota</taxon>
        <taxon>Metazoa</taxon>
        <taxon>Ecdysozoa</taxon>
        <taxon>Arthropoda</taxon>
        <taxon>Hexapoda</taxon>
        <taxon>Insecta</taxon>
        <taxon>Pterygota</taxon>
        <taxon>Palaeoptera</taxon>
        <taxon>Ephemeroptera</taxon>
        <taxon>Pisciforma</taxon>
        <taxon>Baetidae</taxon>
        <taxon>Cloeon</taxon>
    </lineage>
</organism>
<accession>A0A8S1DLH7</accession>
<proteinExistence type="predicted"/>
<dbReference type="AlphaFoldDB" id="A0A8S1DLH7"/>
<evidence type="ECO:0000313" key="3">
    <source>
        <dbReference type="Proteomes" id="UP000494165"/>
    </source>
</evidence>
<name>A0A8S1DLH7_9INSE</name>
<feature type="transmembrane region" description="Helical" evidence="1">
    <location>
        <begin position="50"/>
        <end position="72"/>
    </location>
</feature>
<keyword evidence="1" id="KW-0472">Membrane</keyword>
<feature type="transmembrane region" description="Helical" evidence="1">
    <location>
        <begin position="133"/>
        <end position="155"/>
    </location>
</feature>
<evidence type="ECO:0000256" key="1">
    <source>
        <dbReference type="SAM" id="Phobius"/>
    </source>
</evidence>
<protein>
    <submittedName>
        <fullName evidence="2">Uncharacterized protein</fullName>
    </submittedName>
</protein>
<feature type="transmembrane region" description="Helical" evidence="1">
    <location>
        <begin position="84"/>
        <end position="103"/>
    </location>
</feature>
<comment type="caution">
    <text evidence="2">The sequence shown here is derived from an EMBL/GenBank/DDBJ whole genome shotgun (WGS) entry which is preliminary data.</text>
</comment>
<evidence type="ECO:0000313" key="2">
    <source>
        <dbReference type="EMBL" id="CAB3384597.1"/>
    </source>
</evidence>
<keyword evidence="1" id="KW-1133">Transmembrane helix</keyword>
<reference evidence="2 3" key="1">
    <citation type="submission" date="2020-04" db="EMBL/GenBank/DDBJ databases">
        <authorList>
            <person name="Alioto T."/>
            <person name="Alioto T."/>
            <person name="Gomez Garrido J."/>
        </authorList>
    </citation>
    <scope>NUCLEOTIDE SEQUENCE [LARGE SCALE GENOMIC DNA]</scope>
</reference>
<keyword evidence="3" id="KW-1185">Reference proteome</keyword>
<dbReference type="Proteomes" id="UP000494165">
    <property type="component" value="Unassembled WGS sequence"/>
</dbReference>
<keyword evidence="1" id="KW-0812">Transmembrane</keyword>
<gene>
    <name evidence="2" type="ORF">CLODIP_2_CD10270</name>
</gene>
<dbReference type="EMBL" id="CADEPI010000360">
    <property type="protein sequence ID" value="CAB3384597.1"/>
    <property type="molecule type" value="Genomic_DNA"/>
</dbReference>